<evidence type="ECO:0000313" key="1">
    <source>
        <dbReference type="EMBL" id="OOR69036.1"/>
    </source>
</evidence>
<comment type="caution">
    <text evidence="1">The sequence shown here is derived from an EMBL/GenBank/DDBJ whole genome shotgun (WGS) entry which is preliminary data.</text>
</comment>
<reference evidence="1 2" key="1">
    <citation type="submission" date="2017-01" db="EMBL/GenBank/DDBJ databases">
        <title>Bacillus cereus isolates.</title>
        <authorList>
            <person name="Beno S.M."/>
        </authorList>
    </citation>
    <scope>NUCLEOTIDE SEQUENCE [LARGE SCALE GENOMIC DNA]</scope>
    <source>
        <strain evidence="1 2">FSL K6-1030</strain>
    </source>
</reference>
<dbReference type="AlphaFoldDB" id="A0A9X6B278"/>
<organism evidence="1 2">
    <name type="scientific">Bacillus cereus</name>
    <dbReference type="NCBI Taxonomy" id="1396"/>
    <lineage>
        <taxon>Bacteria</taxon>
        <taxon>Bacillati</taxon>
        <taxon>Bacillota</taxon>
        <taxon>Bacilli</taxon>
        <taxon>Bacillales</taxon>
        <taxon>Bacillaceae</taxon>
        <taxon>Bacillus</taxon>
        <taxon>Bacillus cereus group</taxon>
    </lineage>
</organism>
<sequence length="59" mass="6991">MFSNRKHVFGLFFYLKKLSSYNYFKEVPKSPSITHMKDLQNRLSFITSFLPNIHGNYSA</sequence>
<gene>
    <name evidence="1" type="ORF">BLX06_34775</name>
</gene>
<protein>
    <submittedName>
        <fullName evidence="1">Uncharacterized protein</fullName>
    </submittedName>
</protein>
<accession>A0A9X6B278</accession>
<name>A0A9X6B278_BACCE</name>
<proteinExistence type="predicted"/>
<dbReference type="EMBL" id="MUAU01000394">
    <property type="protein sequence ID" value="OOR69036.1"/>
    <property type="molecule type" value="Genomic_DNA"/>
</dbReference>
<dbReference type="Proteomes" id="UP000190641">
    <property type="component" value="Unassembled WGS sequence"/>
</dbReference>
<evidence type="ECO:0000313" key="2">
    <source>
        <dbReference type="Proteomes" id="UP000190641"/>
    </source>
</evidence>